<evidence type="ECO:0000256" key="2">
    <source>
        <dbReference type="ARBA" id="ARBA00022737"/>
    </source>
</evidence>
<evidence type="ECO:0000313" key="7">
    <source>
        <dbReference type="EMBL" id="PAP75275.1"/>
    </source>
</evidence>
<feature type="domain" description="CBM-cenC" evidence="5">
    <location>
        <begin position="11"/>
        <end position="151"/>
    </location>
</feature>
<dbReference type="Gene3D" id="2.60.40.2030">
    <property type="match status" value="1"/>
</dbReference>
<dbReference type="InterPro" id="IPR026444">
    <property type="entry name" value="Secre_tail"/>
</dbReference>
<dbReference type="Pfam" id="PF02018">
    <property type="entry name" value="CBM_4_9"/>
    <property type="match status" value="4"/>
</dbReference>
<comment type="caution">
    <text evidence="7">The sequence shown here is derived from an EMBL/GenBank/DDBJ whole genome shotgun (WGS) entry which is preliminary data.</text>
</comment>
<dbReference type="GO" id="GO:0016020">
    <property type="term" value="C:membrane"/>
    <property type="evidence" value="ECO:0007669"/>
    <property type="project" value="InterPro"/>
</dbReference>
<dbReference type="SUPFAM" id="SSF49785">
    <property type="entry name" value="Galactose-binding domain-like"/>
    <property type="match status" value="4"/>
</dbReference>
<protein>
    <recommendedName>
        <fullName evidence="9">CBM-cenC domain-containing protein</fullName>
    </recommendedName>
</protein>
<dbReference type="InterPro" id="IPR003644">
    <property type="entry name" value="Calx_beta"/>
</dbReference>
<dbReference type="Pfam" id="PF03160">
    <property type="entry name" value="Calx-beta"/>
    <property type="match status" value="1"/>
</dbReference>
<evidence type="ECO:0000256" key="4">
    <source>
        <dbReference type="ARBA" id="ARBA00022837"/>
    </source>
</evidence>
<dbReference type="GO" id="GO:0016798">
    <property type="term" value="F:hydrolase activity, acting on glycosyl bonds"/>
    <property type="evidence" value="ECO:0007669"/>
    <property type="project" value="InterPro"/>
</dbReference>
<evidence type="ECO:0000259" key="6">
    <source>
        <dbReference type="Pfam" id="PF03160"/>
    </source>
</evidence>
<keyword evidence="8" id="KW-1185">Reference proteome</keyword>
<sequence>MLATPALAQTNLVTFGDFEGPAPGTQTGIFSPGFTQGPNTTFTIDDVVAYEGDQSVRVNYGGGATNFYDVQGVGTGIPVTPGEEYTFSVWARTGGGDGDGRLAFGVLTPGYAPVTPSTVNYGTAITGAWQEFGFTFTVPSDASYSTVNVVTQYGFAQNVGEPVYVDALSLVAAVPPPPTEGDVLALGDFEAFSPGTLPGGGTVNGTNYFRQVTGTSTFVIDGSVAYEGGQSLRANYDGSATNSFQMQFVPQVALEANEEYILSFWARTNASAGPNVNVNVQDPNAGYVSYGSSGSVTLTSDWQQIAFPVTSPVGTSLNIGAQFAFPNNAGSAVWIDNLVLAPVPPEVPPPPAISFESTAFSVVEGNTVQIPLVIRRTDDSPSTVRVSLVGGAGTADVADFETTIAAVTFDGERDSEVQVVEFTVADDGVEEGNETAVFRLSAVSGTAVVEAPNVIEVTISDAPPAGGFPLVVVEAEDGDLGAEWDTASDGDVDYAFVTTDFSAGANPDPAIPQTAARVASYDVTFPAPGTYTAFVRVYVGAGAFNDDSFLLASGPGMQDPTAAAGWVVVNGLAAGGFSAPGDVVAGAGTLGAGVWKWVRASAFPNNPADDYITVAAGDLTQTIQIGGREDGLWFDKIAFGLSGEAYTVADLDAGSVGGGGGANLLAFGDFEAPEPGSALTLDSGFIEANNGTFTIVDTEAHTGDQSLRADYTGGAANAYNFQFVAQPEVEPGTEYTASVWAKSTTAGGQMQFAVQNPSDFSALGTPFYGATLSAEWTEYEITFTVPEGLESVNVGLAFGYDVNIGNAVYIDDLSLAGPGGGGDDTTPYTEVDGSYVFELEDASFFLEGENVAEVQVLTELDGNVSGPFSGDGFIYTQEGSVRVTADDLPAGEYTATLSYAAPFDGNADGFRFDRITANGVRYGDAVDCGDDDGLGFALPAGVATFTDIEITSPETDVVTVGDDGAFEFVISRCYGYNYFDTLTLTPVGGGGGNGENVVTNGSFEDGAPGVYTGAEIPGWGVRNAAGVATPAEFAVVDDAAQDGDQSLRVTVAATGANAYDIEAVATDLAVTPGATYTYSVWARSENGGGTASFTVGNQAFSEYARLGDQTLTTEWQEFTFEFTVTDQETVIRAPIHFSYAGNVGNPVYIDNLSIRDMDTAVDAPVEEPVATLSVANPIRTGATVRYSLETAGDVSVALFDMLGRQVAVVADGPAGPQERSVRLDAAGLASGVYVLRLQGEDVMVSRTVTIVR</sequence>
<accession>A0A271IX30</accession>
<feature type="domain" description="Calx-beta" evidence="6">
    <location>
        <begin position="351"/>
        <end position="462"/>
    </location>
</feature>
<evidence type="ECO:0000259" key="5">
    <source>
        <dbReference type="Pfam" id="PF02018"/>
    </source>
</evidence>
<feature type="domain" description="CBM-cenC" evidence="5">
    <location>
        <begin position="187"/>
        <end position="314"/>
    </location>
</feature>
<dbReference type="EMBL" id="MQWD01000001">
    <property type="protein sequence ID" value="PAP75275.1"/>
    <property type="molecule type" value="Genomic_DNA"/>
</dbReference>
<dbReference type="InterPro" id="IPR038081">
    <property type="entry name" value="CalX-like_sf"/>
</dbReference>
<dbReference type="InterPro" id="IPR008979">
    <property type="entry name" value="Galactose-bd-like_sf"/>
</dbReference>
<evidence type="ECO:0000256" key="1">
    <source>
        <dbReference type="ARBA" id="ARBA00022729"/>
    </source>
</evidence>
<dbReference type="Gene3D" id="2.60.120.260">
    <property type="entry name" value="Galactose-binding domain-like"/>
    <property type="match status" value="4"/>
</dbReference>
<reference evidence="7 8" key="1">
    <citation type="submission" date="2016-11" db="EMBL/GenBank/DDBJ databases">
        <title>Study of marine rhodopsin-containing bacteria.</title>
        <authorList>
            <person name="Yoshizawa S."/>
            <person name="Kumagai Y."/>
            <person name="Kogure K."/>
        </authorList>
    </citation>
    <scope>NUCLEOTIDE SEQUENCE [LARGE SCALE GENOMIC DNA]</scope>
    <source>
        <strain evidence="7 8">SAORIC-28</strain>
    </source>
</reference>
<keyword evidence="2" id="KW-0677">Repeat</keyword>
<dbReference type="NCBIfam" id="TIGR04183">
    <property type="entry name" value="Por_Secre_tail"/>
    <property type="match status" value="1"/>
</dbReference>
<dbReference type="Proteomes" id="UP000216339">
    <property type="component" value="Unassembled WGS sequence"/>
</dbReference>
<feature type="domain" description="CBM-cenC" evidence="5">
    <location>
        <begin position="663"/>
        <end position="794"/>
    </location>
</feature>
<dbReference type="SUPFAM" id="SSF141072">
    <property type="entry name" value="CalX-like"/>
    <property type="match status" value="1"/>
</dbReference>
<evidence type="ECO:0000256" key="3">
    <source>
        <dbReference type="ARBA" id="ARBA00022801"/>
    </source>
</evidence>
<dbReference type="InterPro" id="IPR003305">
    <property type="entry name" value="CenC_carb-bd"/>
</dbReference>
<organism evidence="7 8">
    <name type="scientific">Rubrivirga marina</name>
    <dbReference type="NCBI Taxonomy" id="1196024"/>
    <lineage>
        <taxon>Bacteria</taxon>
        <taxon>Pseudomonadati</taxon>
        <taxon>Rhodothermota</taxon>
        <taxon>Rhodothermia</taxon>
        <taxon>Rhodothermales</taxon>
        <taxon>Rubricoccaceae</taxon>
        <taxon>Rubrivirga</taxon>
    </lineage>
</organism>
<evidence type="ECO:0000313" key="8">
    <source>
        <dbReference type="Proteomes" id="UP000216339"/>
    </source>
</evidence>
<keyword evidence="1" id="KW-0732">Signal</keyword>
<keyword evidence="4" id="KW-0106">Calcium</keyword>
<keyword evidence="3" id="KW-0378">Hydrolase</keyword>
<proteinExistence type="predicted"/>
<gene>
    <name evidence="7" type="ORF">BSZ37_01860</name>
</gene>
<name>A0A271IX30_9BACT</name>
<evidence type="ECO:0008006" key="9">
    <source>
        <dbReference type="Google" id="ProtNLM"/>
    </source>
</evidence>
<dbReference type="GO" id="GO:0007154">
    <property type="term" value="P:cell communication"/>
    <property type="evidence" value="ECO:0007669"/>
    <property type="project" value="InterPro"/>
</dbReference>
<feature type="domain" description="CBM-cenC" evidence="5">
    <location>
        <begin position="996"/>
        <end position="1127"/>
    </location>
</feature>
<dbReference type="AlphaFoldDB" id="A0A271IX30"/>